<dbReference type="EMBL" id="APCN01000194">
    <property type="status" value="NOT_ANNOTATED_CDS"/>
    <property type="molecule type" value="Genomic_DNA"/>
</dbReference>
<evidence type="ECO:0000313" key="1">
    <source>
        <dbReference type="EnsemblMetazoa" id="AARA014686-PA"/>
    </source>
</evidence>
<sequence length="163" mass="18731">YLWVKGRRVSPSPKKHTQIGSSNCHNLHELSKNVYCCCFCSTHSPHSPRMTVTNEGSHFRDPSRLCRLPVSHQPMASVNVMSSWARTRQLDRRHTHMCQQSTGCSPTVSETFQDKRLSTSVVPQISSKSRGFQWRVFQCLGRILMNLKQTSSHLTCKKMEQNR</sequence>
<evidence type="ECO:0000313" key="2">
    <source>
        <dbReference type="Proteomes" id="UP000075840"/>
    </source>
</evidence>
<keyword evidence="2" id="KW-1185">Reference proteome</keyword>
<protein>
    <submittedName>
        <fullName evidence="1">Uncharacterized protein</fullName>
    </submittedName>
</protein>
<dbReference type="Proteomes" id="UP000075840">
    <property type="component" value="Unassembled WGS sequence"/>
</dbReference>
<organism evidence="1 2">
    <name type="scientific">Anopheles arabiensis</name>
    <name type="common">Mosquito</name>
    <dbReference type="NCBI Taxonomy" id="7173"/>
    <lineage>
        <taxon>Eukaryota</taxon>
        <taxon>Metazoa</taxon>
        <taxon>Ecdysozoa</taxon>
        <taxon>Arthropoda</taxon>
        <taxon>Hexapoda</taxon>
        <taxon>Insecta</taxon>
        <taxon>Pterygota</taxon>
        <taxon>Neoptera</taxon>
        <taxon>Endopterygota</taxon>
        <taxon>Diptera</taxon>
        <taxon>Nematocera</taxon>
        <taxon>Culicoidea</taxon>
        <taxon>Culicidae</taxon>
        <taxon>Anophelinae</taxon>
        <taxon>Anopheles</taxon>
    </lineage>
</organism>
<accession>A0A182IGU8</accession>
<dbReference type="EnsemblMetazoa" id="AARA014686-RA">
    <property type="protein sequence ID" value="AARA014686-PA"/>
    <property type="gene ID" value="AARA014686"/>
</dbReference>
<reference evidence="1" key="1">
    <citation type="submission" date="2022-08" db="UniProtKB">
        <authorList>
            <consortium name="EnsemblMetazoa"/>
        </authorList>
    </citation>
    <scope>IDENTIFICATION</scope>
    <source>
        <strain evidence="1">Dongola</strain>
    </source>
</reference>
<proteinExistence type="predicted"/>
<dbReference type="VEuPathDB" id="VectorBase:AARA014686"/>
<dbReference type="AlphaFoldDB" id="A0A182IGU8"/>
<name>A0A182IGU8_ANOAR</name>